<dbReference type="InterPro" id="IPR018108">
    <property type="entry name" value="MCP_transmembrane"/>
</dbReference>
<evidence type="ECO:0000256" key="1">
    <source>
        <dbReference type="ARBA" id="ARBA00004141"/>
    </source>
</evidence>
<accession>A0AAD6Y141</accession>
<name>A0AAD6Y141_9AGAR</name>
<sequence>MTSSASLRGLYSDPSSAWSFVQSLPAAATNSTPAQSPSAPAYQWSSRPSHNSIFDLSPELADPSDGIDPINLLKTLAASAILQYSSSAIAMPWEVGKLLLQVQWVPRDAGEHDTSELPDDDEDDALSESSNDNDSYFADPNATPPAGFPPLRQTDDQGYIVRRSVMEASTRPEYIIPVGSANGVWGMMRRVGRFRGEGWLALWKGLLTSCITEVLTSTFQPMIRGLLQALLLPTNVVFNHPPMFLPVLSHLIMGFIFSPLDLVRTRLIAQSFSSRHCTYTGPIDALSRILREEGGLKGIYLHPHLLIPTLIDSALPPIVSFVLPGLLASYIGANISEDANPIAWGFAELAGSCLGLLITLPFETVRRRLQVQARGTAKPIKGCVELRPAPYNGVVDAFWHILTEERSDLPISTPNRKRRMSKGKERAGVGEERPVQDDEEQGWMRSTGIGQLYRGLGMRLGASVIMFALALFSGGDEADGGWAEL</sequence>
<evidence type="ECO:0000256" key="6">
    <source>
        <dbReference type="PROSITE-ProRule" id="PRU00282"/>
    </source>
</evidence>
<reference evidence="9" key="1">
    <citation type="submission" date="2023-03" db="EMBL/GenBank/DDBJ databases">
        <title>Massive genome expansion in bonnet fungi (Mycena s.s.) driven by repeated elements and novel gene families across ecological guilds.</title>
        <authorList>
            <consortium name="Lawrence Berkeley National Laboratory"/>
            <person name="Harder C.B."/>
            <person name="Miyauchi S."/>
            <person name="Viragh M."/>
            <person name="Kuo A."/>
            <person name="Thoen E."/>
            <person name="Andreopoulos B."/>
            <person name="Lu D."/>
            <person name="Skrede I."/>
            <person name="Drula E."/>
            <person name="Henrissat B."/>
            <person name="Morin E."/>
            <person name="Kohler A."/>
            <person name="Barry K."/>
            <person name="LaButti K."/>
            <person name="Morin E."/>
            <person name="Salamov A."/>
            <person name="Lipzen A."/>
            <person name="Mereny Z."/>
            <person name="Hegedus B."/>
            <person name="Baldrian P."/>
            <person name="Stursova M."/>
            <person name="Weitz H."/>
            <person name="Taylor A."/>
            <person name="Grigoriev I.V."/>
            <person name="Nagy L.G."/>
            <person name="Martin F."/>
            <person name="Kauserud H."/>
        </authorList>
    </citation>
    <scope>NUCLEOTIDE SEQUENCE</scope>
    <source>
        <strain evidence="9">CBHHK173m</strain>
    </source>
</reference>
<keyword evidence="2 6" id="KW-0812">Transmembrane</keyword>
<evidence type="ECO:0000256" key="5">
    <source>
        <dbReference type="ARBA" id="ARBA00023136"/>
    </source>
</evidence>
<feature type="compositionally biased region" description="Basic and acidic residues" evidence="8">
    <location>
        <begin position="422"/>
        <end position="436"/>
    </location>
</feature>
<dbReference type="EMBL" id="JARJCN010000003">
    <property type="protein sequence ID" value="KAJ7102306.1"/>
    <property type="molecule type" value="Genomic_DNA"/>
</dbReference>
<dbReference type="GO" id="GO:0016020">
    <property type="term" value="C:membrane"/>
    <property type="evidence" value="ECO:0007669"/>
    <property type="project" value="UniProtKB-SubCell"/>
</dbReference>
<dbReference type="InterPro" id="IPR023395">
    <property type="entry name" value="MCP_dom_sf"/>
</dbReference>
<keyword evidence="7" id="KW-0813">Transport</keyword>
<comment type="caution">
    <text evidence="9">The sequence shown here is derived from an EMBL/GenBank/DDBJ whole genome shotgun (WGS) entry which is preliminary data.</text>
</comment>
<keyword evidence="4" id="KW-1133">Transmembrane helix</keyword>
<protein>
    <submittedName>
        <fullName evidence="9">Mitochondrial carrier domain-containing protein</fullName>
    </submittedName>
</protein>
<evidence type="ECO:0000256" key="4">
    <source>
        <dbReference type="ARBA" id="ARBA00022989"/>
    </source>
</evidence>
<keyword evidence="3" id="KW-0677">Repeat</keyword>
<dbReference type="SUPFAM" id="SSF103506">
    <property type="entry name" value="Mitochondrial carrier"/>
    <property type="match status" value="1"/>
</dbReference>
<dbReference type="PROSITE" id="PS50920">
    <property type="entry name" value="SOLCAR"/>
    <property type="match status" value="1"/>
</dbReference>
<comment type="subcellular location">
    <subcellularLocation>
        <location evidence="1">Membrane</location>
        <topology evidence="1">Multi-pass membrane protein</topology>
    </subcellularLocation>
</comment>
<evidence type="ECO:0000256" key="8">
    <source>
        <dbReference type="SAM" id="MobiDB-lite"/>
    </source>
</evidence>
<feature type="repeat" description="Solcar" evidence="6">
    <location>
        <begin position="241"/>
        <end position="326"/>
    </location>
</feature>
<feature type="region of interest" description="Disordered" evidence="8">
    <location>
        <begin position="411"/>
        <end position="440"/>
    </location>
</feature>
<keyword evidence="10" id="KW-1185">Reference proteome</keyword>
<comment type="similarity">
    <text evidence="7">Belongs to the mitochondrial carrier (TC 2.A.29) family.</text>
</comment>
<dbReference type="Gene3D" id="1.50.40.10">
    <property type="entry name" value="Mitochondrial carrier domain"/>
    <property type="match status" value="1"/>
</dbReference>
<feature type="compositionally biased region" description="Acidic residues" evidence="8">
    <location>
        <begin position="116"/>
        <end position="126"/>
    </location>
</feature>
<gene>
    <name evidence="9" type="ORF">B0H15DRAFT_875696</name>
</gene>
<feature type="region of interest" description="Disordered" evidence="8">
    <location>
        <begin position="110"/>
        <end position="154"/>
    </location>
</feature>
<evidence type="ECO:0000313" key="9">
    <source>
        <dbReference type="EMBL" id="KAJ7102306.1"/>
    </source>
</evidence>
<organism evidence="9 10">
    <name type="scientific">Mycena belliarum</name>
    <dbReference type="NCBI Taxonomy" id="1033014"/>
    <lineage>
        <taxon>Eukaryota</taxon>
        <taxon>Fungi</taxon>
        <taxon>Dikarya</taxon>
        <taxon>Basidiomycota</taxon>
        <taxon>Agaricomycotina</taxon>
        <taxon>Agaricomycetes</taxon>
        <taxon>Agaricomycetidae</taxon>
        <taxon>Agaricales</taxon>
        <taxon>Marasmiineae</taxon>
        <taxon>Mycenaceae</taxon>
        <taxon>Mycena</taxon>
    </lineage>
</organism>
<dbReference type="AlphaFoldDB" id="A0AAD6Y141"/>
<evidence type="ECO:0000256" key="7">
    <source>
        <dbReference type="RuleBase" id="RU000488"/>
    </source>
</evidence>
<dbReference type="Proteomes" id="UP001222325">
    <property type="component" value="Unassembled WGS sequence"/>
</dbReference>
<dbReference type="Pfam" id="PF00153">
    <property type="entry name" value="Mito_carr"/>
    <property type="match status" value="1"/>
</dbReference>
<evidence type="ECO:0000256" key="3">
    <source>
        <dbReference type="ARBA" id="ARBA00022737"/>
    </source>
</evidence>
<evidence type="ECO:0000256" key="2">
    <source>
        <dbReference type="ARBA" id="ARBA00022692"/>
    </source>
</evidence>
<dbReference type="PANTHER" id="PTHR24089">
    <property type="entry name" value="SOLUTE CARRIER FAMILY 25"/>
    <property type="match status" value="1"/>
</dbReference>
<keyword evidence="5 6" id="KW-0472">Membrane</keyword>
<proteinExistence type="inferred from homology"/>
<evidence type="ECO:0000313" key="10">
    <source>
        <dbReference type="Proteomes" id="UP001222325"/>
    </source>
</evidence>